<keyword evidence="1" id="KW-0812">Transmembrane</keyword>
<keyword evidence="1" id="KW-0472">Membrane</keyword>
<accession>A0A0F9QFL6</accession>
<keyword evidence="1" id="KW-1133">Transmembrane helix</keyword>
<gene>
    <name evidence="2" type="ORF">LCGC14_0780420</name>
</gene>
<evidence type="ECO:0000313" key="2">
    <source>
        <dbReference type="EMBL" id="KKN35762.1"/>
    </source>
</evidence>
<evidence type="ECO:0000256" key="1">
    <source>
        <dbReference type="SAM" id="Phobius"/>
    </source>
</evidence>
<protein>
    <submittedName>
        <fullName evidence="2">Uncharacterized protein</fullName>
    </submittedName>
</protein>
<dbReference type="EMBL" id="LAZR01002014">
    <property type="protein sequence ID" value="KKN35762.1"/>
    <property type="molecule type" value="Genomic_DNA"/>
</dbReference>
<dbReference type="AlphaFoldDB" id="A0A0F9QFL6"/>
<name>A0A0F9QFL6_9ZZZZ</name>
<sequence length="274" mass="32123">MASDIYQIDWVFVDTVIIVLLFLLLFGVKIFKSTHRWRSNFSNEAIEYHSFTNANLNFNSQIIRTNHWNLTRNSNLFEKYSQNPVIILLRPRFKKRVIKSLSEGLSSYGFNIVSFKAKIKNGSNDEVVKEFNSLISSAITYFKQQGFIMNSNYILLNYSTSLRIIKSILPDDKNRGLILINPKIKKSLHGNRMEKFNKPMQPTLVFYIFNKKAFFFFKNRNLLRFTEEFGSQYRKNQSLLTLDKAKSSFKFYETILLGILIDIISNKLTKSKVN</sequence>
<feature type="transmembrane region" description="Helical" evidence="1">
    <location>
        <begin position="12"/>
        <end position="31"/>
    </location>
</feature>
<reference evidence="2" key="1">
    <citation type="journal article" date="2015" name="Nature">
        <title>Complex archaea that bridge the gap between prokaryotes and eukaryotes.</title>
        <authorList>
            <person name="Spang A."/>
            <person name="Saw J.H."/>
            <person name="Jorgensen S.L."/>
            <person name="Zaremba-Niedzwiedzka K."/>
            <person name="Martijn J."/>
            <person name="Lind A.E."/>
            <person name="van Eijk R."/>
            <person name="Schleper C."/>
            <person name="Guy L."/>
            <person name="Ettema T.J."/>
        </authorList>
    </citation>
    <scope>NUCLEOTIDE SEQUENCE</scope>
</reference>
<proteinExistence type="predicted"/>
<organism evidence="2">
    <name type="scientific">marine sediment metagenome</name>
    <dbReference type="NCBI Taxonomy" id="412755"/>
    <lineage>
        <taxon>unclassified sequences</taxon>
        <taxon>metagenomes</taxon>
        <taxon>ecological metagenomes</taxon>
    </lineage>
</organism>
<comment type="caution">
    <text evidence="2">The sequence shown here is derived from an EMBL/GenBank/DDBJ whole genome shotgun (WGS) entry which is preliminary data.</text>
</comment>